<protein>
    <recommendedName>
        <fullName evidence="2">Carboxymuconolactone decarboxylase-like domain-containing protein</fullName>
    </recommendedName>
</protein>
<dbReference type="InterPro" id="IPR029032">
    <property type="entry name" value="AhpD-like"/>
</dbReference>
<dbReference type="EMBL" id="VCKW01000034">
    <property type="protein sequence ID" value="TMR04186.1"/>
    <property type="molecule type" value="Genomic_DNA"/>
</dbReference>
<organism evidence="3 4">
    <name type="scientific">Actinomadura soli</name>
    <dbReference type="NCBI Taxonomy" id="2508997"/>
    <lineage>
        <taxon>Bacteria</taxon>
        <taxon>Bacillati</taxon>
        <taxon>Actinomycetota</taxon>
        <taxon>Actinomycetes</taxon>
        <taxon>Streptosporangiales</taxon>
        <taxon>Thermomonosporaceae</taxon>
        <taxon>Actinomadura</taxon>
    </lineage>
</organism>
<reference evidence="3 4" key="1">
    <citation type="submission" date="2019-05" db="EMBL/GenBank/DDBJ databases">
        <title>Draft genome sequence of Actinomadura sp. 14C53.</title>
        <authorList>
            <person name="Saricaoglu S."/>
            <person name="Isik K."/>
        </authorList>
    </citation>
    <scope>NUCLEOTIDE SEQUENCE [LARGE SCALE GENOMIC DNA]</scope>
    <source>
        <strain evidence="3 4">14C53</strain>
    </source>
</reference>
<proteinExistence type="predicted"/>
<comment type="caution">
    <text evidence="3">The sequence shown here is derived from an EMBL/GenBank/DDBJ whole genome shotgun (WGS) entry which is preliminary data.</text>
</comment>
<evidence type="ECO:0000259" key="2">
    <source>
        <dbReference type="Pfam" id="PF02627"/>
    </source>
</evidence>
<dbReference type="Proteomes" id="UP000309174">
    <property type="component" value="Unassembled WGS sequence"/>
</dbReference>
<feature type="compositionally biased region" description="Pro residues" evidence="1">
    <location>
        <begin position="15"/>
        <end position="28"/>
    </location>
</feature>
<dbReference type="OrthoDB" id="9802489at2"/>
<gene>
    <name evidence="3" type="ORF">ETD83_09350</name>
</gene>
<dbReference type="SUPFAM" id="SSF69118">
    <property type="entry name" value="AhpD-like"/>
    <property type="match status" value="1"/>
</dbReference>
<dbReference type="PANTHER" id="PTHR33570">
    <property type="entry name" value="4-CARBOXYMUCONOLACTONE DECARBOXYLASE FAMILY PROTEIN"/>
    <property type="match status" value="1"/>
</dbReference>
<dbReference type="GO" id="GO:0051920">
    <property type="term" value="F:peroxiredoxin activity"/>
    <property type="evidence" value="ECO:0007669"/>
    <property type="project" value="InterPro"/>
</dbReference>
<evidence type="ECO:0000313" key="4">
    <source>
        <dbReference type="Proteomes" id="UP000309174"/>
    </source>
</evidence>
<dbReference type="InterPro" id="IPR052512">
    <property type="entry name" value="4CMD/NDH-1_regulator"/>
</dbReference>
<evidence type="ECO:0000256" key="1">
    <source>
        <dbReference type="SAM" id="MobiDB-lite"/>
    </source>
</evidence>
<sequence>MPAPAGAPGNGPNGSAPPPGPSTTPPPPTERHIMNTQTGPHGTLPATRASDDRRERGIAVYAEIFDVPERDVLAVFSARVGLPFAEEQLQAAGGAAWAHPALTGRDRDIAVITALTAQGISGDRLATHLRQARQHGLGEDALTALMTLLAGYLGYPRASLAMEAVHDAFDGDSPRATSSGA</sequence>
<dbReference type="AlphaFoldDB" id="A0A5C4JGF1"/>
<accession>A0A5C4JGF1</accession>
<dbReference type="InterPro" id="IPR003779">
    <property type="entry name" value="CMD-like"/>
</dbReference>
<feature type="domain" description="Carboxymuconolactone decarboxylase-like" evidence="2">
    <location>
        <begin position="89"/>
        <end position="166"/>
    </location>
</feature>
<keyword evidence="4" id="KW-1185">Reference proteome</keyword>
<dbReference type="Gene3D" id="1.20.1290.10">
    <property type="entry name" value="AhpD-like"/>
    <property type="match status" value="1"/>
</dbReference>
<dbReference type="Pfam" id="PF02627">
    <property type="entry name" value="CMD"/>
    <property type="match status" value="1"/>
</dbReference>
<name>A0A5C4JGF1_9ACTN</name>
<dbReference type="PANTHER" id="PTHR33570:SF2">
    <property type="entry name" value="CARBOXYMUCONOLACTONE DECARBOXYLASE-LIKE DOMAIN-CONTAINING PROTEIN"/>
    <property type="match status" value="1"/>
</dbReference>
<evidence type="ECO:0000313" key="3">
    <source>
        <dbReference type="EMBL" id="TMR04186.1"/>
    </source>
</evidence>
<feature type="region of interest" description="Disordered" evidence="1">
    <location>
        <begin position="1"/>
        <end position="51"/>
    </location>
</feature>